<feature type="coiled-coil region" evidence="7">
    <location>
        <begin position="141"/>
        <end position="168"/>
    </location>
</feature>
<evidence type="ECO:0000313" key="10">
    <source>
        <dbReference type="Proteomes" id="UP000028725"/>
    </source>
</evidence>
<dbReference type="FunFam" id="1.10.132.20:FF:000001">
    <property type="entry name" value="Ribosome-recycling factor"/>
    <property type="match status" value="1"/>
</dbReference>
<gene>
    <name evidence="6" type="primary">frr</name>
    <name evidence="9" type="ORF">DB31_0675</name>
</gene>
<evidence type="ECO:0000256" key="2">
    <source>
        <dbReference type="ARBA" id="ARBA00005912"/>
    </source>
</evidence>
<dbReference type="CDD" id="cd00520">
    <property type="entry name" value="RRF"/>
    <property type="match status" value="1"/>
</dbReference>
<dbReference type="Proteomes" id="UP000028725">
    <property type="component" value="Unassembled WGS sequence"/>
</dbReference>
<evidence type="ECO:0000256" key="6">
    <source>
        <dbReference type="HAMAP-Rule" id="MF_00040"/>
    </source>
</evidence>
<evidence type="ECO:0000256" key="5">
    <source>
        <dbReference type="ARBA" id="ARBA00025050"/>
    </source>
</evidence>
<reference evidence="9 10" key="1">
    <citation type="submission" date="2014-04" db="EMBL/GenBank/DDBJ databases">
        <title>Genome assembly of Hyalangium minutum DSM 14724.</title>
        <authorList>
            <person name="Sharma G."/>
            <person name="Subramanian S."/>
        </authorList>
    </citation>
    <scope>NUCLEOTIDE SEQUENCE [LARGE SCALE GENOMIC DNA]</scope>
    <source>
        <strain evidence="9 10">DSM 14724</strain>
    </source>
</reference>
<evidence type="ECO:0000256" key="7">
    <source>
        <dbReference type="SAM" id="Coils"/>
    </source>
</evidence>
<dbReference type="Gene3D" id="3.30.1360.40">
    <property type="match status" value="1"/>
</dbReference>
<comment type="subcellular location">
    <subcellularLocation>
        <location evidence="1 6">Cytoplasm</location>
    </subcellularLocation>
</comment>
<dbReference type="STRING" id="394096.DB31_0675"/>
<dbReference type="InterPro" id="IPR036191">
    <property type="entry name" value="RRF_sf"/>
</dbReference>
<dbReference type="Gene3D" id="1.10.132.20">
    <property type="entry name" value="Ribosome-recycling factor"/>
    <property type="match status" value="1"/>
</dbReference>
<organism evidence="9 10">
    <name type="scientific">Hyalangium minutum</name>
    <dbReference type="NCBI Taxonomy" id="394096"/>
    <lineage>
        <taxon>Bacteria</taxon>
        <taxon>Pseudomonadati</taxon>
        <taxon>Myxococcota</taxon>
        <taxon>Myxococcia</taxon>
        <taxon>Myxococcales</taxon>
        <taxon>Cystobacterineae</taxon>
        <taxon>Archangiaceae</taxon>
        <taxon>Hyalangium</taxon>
    </lineage>
</organism>
<dbReference type="SUPFAM" id="SSF55194">
    <property type="entry name" value="Ribosome recycling factor, RRF"/>
    <property type="match status" value="1"/>
</dbReference>
<dbReference type="Pfam" id="PF01765">
    <property type="entry name" value="RRF"/>
    <property type="match status" value="1"/>
</dbReference>
<comment type="similarity">
    <text evidence="2 6">Belongs to the RRF family.</text>
</comment>
<name>A0A085WXJ9_9BACT</name>
<evidence type="ECO:0000259" key="8">
    <source>
        <dbReference type="Pfam" id="PF01765"/>
    </source>
</evidence>
<dbReference type="PATRIC" id="fig|394096.3.peg.668"/>
<sequence>MANGDEVVTQLKSRIDKTLDDLKKELGKVRTGRASTSILDGIRVDFYGTPTPLSGVASVNAPEPRLITIKPWDKSVLKDIEKAIREANLGINPMNDGELIRLPFPALTEERRKEIAKQVKSKGEEHKVAVRNIRRDANELIKTQLKDKKITEDDKKRLEEKVQKETDAGVAEVDKIVAAKEKEVMSV</sequence>
<dbReference type="HAMAP" id="MF_00040">
    <property type="entry name" value="RRF"/>
    <property type="match status" value="1"/>
</dbReference>
<dbReference type="OrthoDB" id="9804006at2"/>
<dbReference type="PANTHER" id="PTHR20982:SF3">
    <property type="entry name" value="MITOCHONDRIAL RIBOSOME RECYCLING FACTOR PSEUDO 1"/>
    <property type="match status" value="1"/>
</dbReference>
<evidence type="ECO:0000256" key="3">
    <source>
        <dbReference type="ARBA" id="ARBA00022490"/>
    </source>
</evidence>
<protein>
    <recommendedName>
        <fullName evidence="6">Ribosome-recycling factor</fullName>
        <shortName evidence="6">RRF</shortName>
    </recommendedName>
    <alternativeName>
        <fullName evidence="6">Ribosome-releasing factor</fullName>
    </alternativeName>
</protein>
<keyword evidence="4 6" id="KW-0648">Protein biosynthesis</keyword>
<dbReference type="GO" id="GO:0002184">
    <property type="term" value="P:cytoplasmic translational termination"/>
    <property type="evidence" value="ECO:0007669"/>
    <property type="project" value="TreeGrafter"/>
</dbReference>
<evidence type="ECO:0000256" key="1">
    <source>
        <dbReference type="ARBA" id="ARBA00004496"/>
    </source>
</evidence>
<dbReference type="EMBL" id="JMCB01000001">
    <property type="protein sequence ID" value="KFE72412.1"/>
    <property type="molecule type" value="Genomic_DNA"/>
</dbReference>
<keyword evidence="3 6" id="KW-0963">Cytoplasm</keyword>
<evidence type="ECO:0000313" key="9">
    <source>
        <dbReference type="EMBL" id="KFE72412.1"/>
    </source>
</evidence>
<dbReference type="RefSeq" id="WP_044181701.1">
    <property type="nucleotide sequence ID" value="NZ_JMCB01000001.1"/>
</dbReference>
<keyword evidence="7" id="KW-0175">Coiled coil</keyword>
<keyword evidence="10" id="KW-1185">Reference proteome</keyword>
<dbReference type="InterPro" id="IPR002661">
    <property type="entry name" value="Ribosome_recyc_fac"/>
</dbReference>
<dbReference type="PANTHER" id="PTHR20982">
    <property type="entry name" value="RIBOSOME RECYCLING FACTOR"/>
    <property type="match status" value="1"/>
</dbReference>
<comment type="caution">
    <text evidence="9">The sequence shown here is derived from an EMBL/GenBank/DDBJ whole genome shotgun (WGS) entry which is preliminary data.</text>
</comment>
<dbReference type="AlphaFoldDB" id="A0A085WXJ9"/>
<proteinExistence type="inferred from homology"/>
<evidence type="ECO:0000256" key="4">
    <source>
        <dbReference type="ARBA" id="ARBA00022917"/>
    </source>
</evidence>
<dbReference type="FunFam" id="3.30.1360.40:FF:000001">
    <property type="entry name" value="Ribosome-recycling factor"/>
    <property type="match status" value="1"/>
</dbReference>
<comment type="function">
    <text evidence="5 6">Responsible for the release of ribosomes from messenger RNA at the termination of protein biosynthesis. May increase the efficiency of translation by recycling ribosomes from one round of translation to another.</text>
</comment>
<dbReference type="NCBIfam" id="TIGR00496">
    <property type="entry name" value="frr"/>
    <property type="match status" value="1"/>
</dbReference>
<dbReference type="InterPro" id="IPR023584">
    <property type="entry name" value="Ribosome_recyc_fac_dom"/>
</dbReference>
<feature type="domain" description="Ribosome recycling factor" evidence="8">
    <location>
        <begin position="22"/>
        <end position="185"/>
    </location>
</feature>
<accession>A0A085WXJ9</accession>
<dbReference type="GO" id="GO:0043023">
    <property type="term" value="F:ribosomal large subunit binding"/>
    <property type="evidence" value="ECO:0007669"/>
    <property type="project" value="TreeGrafter"/>
</dbReference>
<dbReference type="GO" id="GO:0005829">
    <property type="term" value="C:cytosol"/>
    <property type="evidence" value="ECO:0007669"/>
    <property type="project" value="GOC"/>
</dbReference>